<reference evidence="1 2" key="2">
    <citation type="submission" date="2013-04" db="EMBL/GenBank/DDBJ databases">
        <title>The Genome Sequence of Bilophila wadsworthia 3_1_6.</title>
        <authorList>
            <consortium name="The Broad Institute Genomics Platform"/>
            <person name="Earl A."/>
            <person name="Ward D."/>
            <person name="Feldgarden M."/>
            <person name="Gevers D."/>
            <person name="Sibley C."/>
            <person name="Strauss J."/>
            <person name="Allen-Vercoe E."/>
            <person name="Walker B."/>
            <person name="Young S."/>
            <person name="Zeng Q."/>
            <person name="Gargeya S."/>
            <person name="Fitzgerald M."/>
            <person name="Haas B."/>
            <person name="Abouelleil A."/>
            <person name="Allen A.W."/>
            <person name="Alvarado L."/>
            <person name="Arachchi H.M."/>
            <person name="Berlin A.M."/>
            <person name="Chapman S.B."/>
            <person name="Gainer-Dewar J."/>
            <person name="Goldberg J."/>
            <person name="Griggs A."/>
            <person name="Gujja S."/>
            <person name="Hansen M."/>
            <person name="Howarth C."/>
            <person name="Imamovic A."/>
            <person name="Ireland A."/>
            <person name="Larimer J."/>
            <person name="McCowan C."/>
            <person name="Murphy C."/>
            <person name="Pearson M."/>
            <person name="Poon T.W."/>
            <person name="Priest M."/>
            <person name="Roberts A."/>
            <person name="Saif S."/>
            <person name="Shea T."/>
            <person name="Sisk P."/>
            <person name="Sykes S."/>
            <person name="Wortman J."/>
            <person name="Nusbaum C."/>
            <person name="Birren B."/>
        </authorList>
    </citation>
    <scope>NUCLEOTIDE SEQUENCE [LARGE SCALE GENOMIC DNA]</scope>
    <source>
        <strain evidence="1 2">3_1_6</strain>
    </source>
</reference>
<name>E5Y1X3_BILW3</name>
<reference evidence="1 2" key="1">
    <citation type="submission" date="2010-10" db="EMBL/GenBank/DDBJ databases">
        <authorList>
            <consortium name="The Broad Institute Genome Sequencing Platform"/>
            <person name="Ward D."/>
            <person name="Earl A."/>
            <person name="Feldgarden M."/>
            <person name="Young S.K."/>
            <person name="Gargeya S."/>
            <person name="Zeng Q."/>
            <person name="Alvarado L."/>
            <person name="Berlin A."/>
            <person name="Bochicchio J."/>
            <person name="Chapman S.B."/>
            <person name="Chen Z."/>
            <person name="Freedman E."/>
            <person name="Gellesch M."/>
            <person name="Goldberg J."/>
            <person name="Griggs A."/>
            <person name="Gujja S."/>
            <person name="Heilman E."/>
            <person name="Heiman D."/>
            <person name="Howarth C."/>
            <person name="Mehta T."/>
            <person name="Neiman D."/>
            <person name="Pearson M."/>
            <person name="Roberts A."/>
            <person name="Saif S."/>
            <person name="Shea T."/>
            <person name="Shenoy N."/>
            <person name="Sisk P."/>
            <person name="Stolte C."/>
            <person name="Sykes S."/>
            <person name="White J."/>
            <person name="Yandava C."/>
            <person name="Allen-Vercoe E."/>
            <person name="Sibley C."/>
            <person name="Ambrose C.E."/>
            <person name="Strauss J."/>
            <person name="Daigneault M."/>
            <person name="Haas B."/>
            <person name="Nusbaum C."/>
            <person name="Birren B."/>
        </authorList>
    </citation>
    <scope>NUCLEOTIDE SEQUENCE [LARGE SCALE GENOMIC DNA]</scope>
    <source>
        <strain evidence="1 2">3_1_6</strain>
    </source>
</reference>
<dbReference type="RefSeq" id="WP_005024196.1">
    <property type="nucleotide sequence ID" value="NZ_KE150239.1"/>
</dbReference>
<dbReference type="InterPro" id="IPR049156">
    <property type="entry name" value="Phage_chap_TAC_15-like"/>
</dbReference>
<dbReference type="HOGENOM" id="CLU_1831244_0_0_7"/>
<evidence type="ECO:0000313" key="1">
    <source>
        <dbReference type="EMBL" id="EFV46000.1"/>
    </source>
</evidence>
<accession>E5Y1X3</accession>
<proteinExistence type="predicted"/>
<dbReference type="AlphaFoldDB" id="E5Y1X3"/>
<dbReference type="STRING" id="563192.HMPREF0179_00182"/>
<gene>
    <name evidence="1" type="ORF">HMPREF0179_00182</name>
</gene>
<dbReference type="Pfam" id="PF21822">
    <property type="entry name" value="Phage_TAC_15"/>
    <property type="match status" value="1"/>
</dbReference>
<keyword evidence="2" id="KW-1185">Reference proteome</keyword>
<comment type="caution">
    <text evidence="1">The sequence shown here is derived from an EMBL/GenBank/DDBJ whole genome shotgun (WGS) entry which is preliminary data.</text>
</comment>
<dbReference type="GeneID" id="78087026"/>
<protein>
    <submittedName>
        <fullName evidence="1">Uncharacterized protein</fullName>
    </submittedName>
</protein>
<organism evidence="1 2">
    <name type="scientific">Bilophila wadsworthia (strain 3_1_6)</name>
    <dbReference type="NCBI Taxonomy" id="563192"/>
    <lineage>
        <taxon>Bacteria</taxon>
        <taxon>Pseudomonadati</taxon>
        <taxon>Thermodesulfobacteriota</taxon>
        <taxon>Desulfovibrionia</taxon>
        <taxon>Desulfovibrionales</taxon>
        <taxon>Desulfovibrionaceae</taxon>
        <taxon>Bilophila</taxon>
    </lineage>
</organism>
<evidence type="ECO:0000313" key="2">
    <source>
        <dbReference type="Proteomes" id="UP000006034"/>
    </source>
</evidence>
<sequence length="140" mass="15439">MNVSGLGSFSLDGVTYRFEALNPLEAMRFGNRVFKVFGPALLSLASAKKDGGEMAGEGVLASLAPALSEMDEDKVSLLVEEALRRCYTPQNEALRDEVVFNRWFMEHPDQLYGAGLLAVWHLVKDFFPKTLATLKVPSLT</sequence>
<dbReference type="EMBL" id="ADCP02000002">
    <property type="protein sequence ID" value="EFV46000.1"/>
    <property type="molecule type" value="Genomic_DNA"/>
</dbReference>
<dbReference type="Proteomes" id="UP000006034">
    <property type="component" value="Unassembled WGS sequence"/>
</dbReference>